<dbReference type="Gene3D" id="2.40.50.140">
    <property type="entry name" value="Nucleic acid-binding proteins"/>
    <property type="match status" value="1"/>
</dbReference>
<keyword evidence="2" id="KW-0436">Ligase</keyword>
<dbReference type="InterPro" id="IPR004365">
    <property type="entry name" value="NA-bd_OB_tRNA"/>
</dbReference>
<reference evidence="2 3" key="1">
    <citation type="journal article" date="2019" name="Environ. Microbiol.">
        <title>An active ?-lactamase is a part of an orchestrated cell wall stress resistance network of Bacillus subtilis and related rhizosphere species.</title>
        <authorList>
            <person name="Bucher T."/>
            <person name="Keren-Paz A."/>
            <person name="Hausser J."/>
            <person name="Olender T."/>
            <person name="Cytryn E."/>
            <person name="Kolodkin-Gal I."/>
        </authorList>
    </citation>
    <scope>NUCLEOTIDE SEQUENCE [LARGE SCALE GENOMIC DNA]</scope>
    <source>
        <strain evidence="2 3">I5</strain>
    </source>
</reference>
<organism evidence="2 3">
    <name type="scientific">Bacillus wiedmannii</name>
    <dbReference type="NCBI Taxonomy" id="1890302"/>
    <lineage>
        <taxon>Bacteria</taxon>
        <taxon>Bacillati</taxon>
        <taxon>Bacillota</taxon>
        <taxon>Bacilli</taxon>
        <taxon>Bacillales</taxon>
        <taxon>Bacillaceae</taxon>
        <taxon>Bacillus</taxon>
        <taxon>Bacillus cereus group</taxon>
    </lineage>
</organism>
<comment type="caution">
    <text evidence="2">The sequence shown here is derived from an EMBL/GenBank/DDBJ whole genome shotgun (WGS) entry which is preliminary data.</text>
</comment>
<dbReference type="Pfam" id="PF01336">
    <property type="entry name" value="tRNA_anti-codon"/>
    <property type="match status" value="1"/>
</dbReference>
<dbReference type="AlphaFoldDB" id="A0A4V6X6Y3"/>
<evidence type="ECO:0000313" key="2">
    <source>
        <dbReference type="EMBL" id="TKI93783.1"/>
    </source>
</evidence>
<protein>
    <submittedName>
        <fullName evidence="2">Asparagine--tRNA ligase</fullName>
    </submittedName>
</protein>
<name>A0A4V6X6Y3_9BACI</name>
<evidence type="ECO:0000259" key="1">
    <source>
        <dbReference type="Pfam" id="PF01336"/>
    </source>
</evidence>
<feature type="domain" description="OB" evidence="1">
    <location>
        <begin position="21"/>
        <end position="60"/>
    </location>
</feature>
<feature type="non-terminal residue" evidence="2">
    <location>
        <position position="63"/>
    </location>
</feature>
<sequence length="63" mass="7327">MENTLVKSLYRDTDKYAGQTVQVSGWIRNLRDSKAFGFIELNDGSFFKSVQIVFDTELENFKE</sequence>
<evidence type="ECO:0000313" key="3">
    <source>
        <dbReference type="Proteomes" id="UP000305222"/>
    </source>
</evidence>
<dbReference type="InterPro" id="IPR012340">
    <property type="entry name" value="NA-bd_OB-fold"/>
</dbReference>
<dbReference type="EMBL" id="SZON01000839">
    <property type="protein sequence ID" value="TKI93783.1"/>
    <property type="molecule type" value="Genomic_DNA"/>
</dbReference>
<gene>
    <name evidence="2" type="ORF">FC699_17075</name>
</gene>
<dbReference type="GO" id="GO:0016874">
    <property type="term" value="F:ligase activity"/>
    <property type="evidence" value="ECO:0007669"/>
    <property type="project" value="UniProtKB-KW"/>
</dbReference>
<dbReference type="GO" id="GO:0003676">
    <property type="term" value="F:nucleic acid binding"/>
    <property type="evidence" value="ECO:0007669"/>
    <property type="project" value="InterPro"/>
</dbReference>
<accession>A0A4V6X6Y3</accession>
<dbReference type="CDD" id="cd04318">
    <property type="entry name" value="EcAsnRS_like_N"/>
    <property type="match status" value="1"/>
</dbReference>
<dbReference type="Proteomes" id="UP000305222">
    <property type="component" value="Unassembled WGS sequence"/>
</dbReference>
<dbReference type="SUPFAM" id="SSF50249">
    <property type="entry name" value="Nucleic acid-binding proteins"/>
    <property type="match status" value="1"/>
</dbReference>
<proteinExistence type="predicted"/>